<dbReference type="InterPro" id="IPR052736">
    <property type="entry name" value="Stf3_sulfotransferase"/>
</dbReference>
<dbReference type="RefSeq" id="WP_115417229.1">
    <property type="nucleotide sequence ID" value="NZ_CP031357.1"/>
</dbReference>
<dbReference type="EMBL" id="CP031357">
    <property type="protein sequence ID" value="AXK43061.1"/>
    <property type="molecule type" value="Genomic_DNA"/>
</dbReference>
<organism evidence="1 2">
    <name type="scientific">Erythrobacter aureus</name>
    <dbReference type="NCBI Taxonomy" id="2182384"/>
    <lineage>
        <taxon>Bacteria</taxon>
        <taxon>Pseudomonadati</taxon>
        <taxon>Pseudomonadota</taxon>
        <taxon>Alphaproteobacteria</taxon>
        <taxon>Sphingomonadales</taxon>
        <taxon>Erythrobacteraceae</taxon>
        <taxon>Erythrobacter/Porphyrobacter group</taxon>
        <taxon>Erythrobacter</taxon>
    </lineage>
</organism>
<dbReference type="AlphaFoldDB" id="A0A345YGK9"/>
<dbReference type="Pfam" id="PF13469">
    <property type="entry name" value="Sulfotransfer_3"/>
    <property type="match status" value="1"/>
</dbReference>
<protein>
    <submittedName>
        <fullName evidence="1">Sulfotransferase</fullName>
    </submittedName>
</protein>
<proteinExistence type="predicted"/>
<keyword evidence="1" id="KW-0808">Transferase</keyword>
<dbReference type="KEGG" id="err:DVR09_12675"/>
<dbReference type="InterPro" id="IPR027417">
    <property type="entry name" value="P-loop_NTPase"/>
</dbReference>
<dbReference type="Proteomes" id="UP000254508">
    <property type="component" value="Chromosome"/>
</dbReference>
<dbReference type="Gene3D" id="3.40.50.300">
    <property type="entry name" value="P-loop containing nucleotide triphosphate hydrolases"/>
    <property type="match status" value="1"/>
</dbReference>
<evidence type="ECO:0000313" key="2">
    <source>
        <dbReference type="Proteomes" id="UP000254508"/>
    </source>
</evidence>
<dbReference type="PANTHER" id="PTHR36451:SF1">
    <property type="entry name" value="OMEGA-HYDROXY-BETA-DIHYDROMENAQUINONE-9 SULFOTRANSFERASE STF3"/>
    <property type="match status" value="1"/>
</dbReference>
<reference evidence="2" key="1">
    <citation type="submission" date="2018-07" db="EMBL/GenBank/DDBJ databases">
        <title>Genome sequence of Erythrobacter strain YH-07, an antagonistic bacterium isolated from Yellow Sea.</title>
        <authorList>
            <person name="Tang T."/>
            <person name="Liu Q."/>
            <person name="Sun X."/>
        </authorList>
    </citation>
    <scope>NUCLEOTIDE SEQUENCE [LARGE SCALE GENOMIC DNA]</scope>
    <source>
        <strain evidence="2">YH-07</strain>
    </source>
</reference>
<evidence type="ECO:0000313" key="1">
    <source>
        <dbReference type="EMBL" id="AXK43061.1"/>
    </source>
</evidence>
<name>A0A345YGK9_9SPHN</name>
<sequence length="404" mass="45696">MAAPPRPHPLARAKAAQWADRAVQALWDKGVTPKPPLDPDYLWQVGSRGFDTEDERSIRSDAEVDDFRERLDRLCASLRDEAQLNALGHTMAYGQLTSAIRKRHALGRLWRDEPGLARADIAPPIIVIGQMRAGTTRLHRLLAADPRHAGTRFCNSHDPVPATPDLRPLKARAALILARRINPWLETIHPFGATRIDEEIGWLAGALSPATFETQWRIPSFTAWNEARDARPIYVEFSRILRTDASTMGNAHRPRVLKCPQFSEDLPNLRAQFPNARFVVTHRDHEDVLDSSVSLVSSQMAFQSDHADLSAIRTEWRRKLVLRDERLQAQLTPETDGVVHVDFDALGHDWQAEIARTYAEWGIELSREALLAMVREQHIAAAGHHHRHRTDITRFGLSQNRAKA</sequence>
<dbReference type="GO" id="GO:0016740">
    <property type="term" value="F:transferase activity"/>
    <property type="evidence" value="ECO:0007669"/>
    <property type="project" value="UniProtKB-KW"/>
</dbReference>
<dbReference type="OrthoDB" id="9777890at2"/>
<keyword evidence="2" id="KW-1185">Reference proteome</keyword>
<dbReference type="PANTHER" id="PTHR36451">
    <property type="entry name" value="PAPS-DEPENDENT SULFOTRANSFERASE STF3"/>
    <property type="match status" value="1"/>
</dbReference>
<gene>
    <name evidence="1" type="ORF">DVR09_12675</name>
</gene>
<accession>A0A345YGK9</accession>
<dbReference type="SUPFAM" id="SSF52540">
    <property type="entry name" value="P-loop containing nucleoside triphosphate hydrolases"/>
    <property type="match status" value="1"/>
</dbReference>